<comment type="function">
    <text evidence="6">An essential GTPase which binds GTP, GDP and possibly (p)ppGpp with moderate affinity, with high nucleotide exchange rates and a fairly low GTP hydrolysis rate. Plays a role in control of the cell cycle, stress response, ribosome biogenesis and in those bacteria that undergo differentiation, in morphogenesis control.</text>
</comment>
<dbReference type="Pfam" id="PF01926">
    <property type="entry name" value="MMR_HSR1"/>
    <property type="match status" value="1"/>
</dbReference>
<organism evidence="9 10">
    <name type="scientific">Candidatus Cyrtobacter comes</name>
    <dbReference type="NCBI Taxonomy" id="675776"/>
    <lineage>
        <taxon>Bacteria</taxon>
        <taxon>Pseudomonadati</taxon>
        <taxon>Pseudomonadota</taxon>
        <taxon>Alphaproteobacteria</taxon>
        <taxon>Rickettsiales</taxon>
        <taxon>Candidatus Midichloriaceae</taxon>
        <taxon>Candidatus Cyrtobacter</taxon>
    </lineage>
</organism>
<dbReference type="SUPFAM" id="SSF82051">
    <property type="entry name" value="Obg GTP-binding protein N-terminal domain"/>
    <property type="match status" value="1"/>
</dbReference>
<comment type="similarity">
    <text evidence="1 6">Belongs to the TRAFAC class OBG-HflX-like GTPase superfamily. OBG GTPase family.</text>
</comment>
<evidence type="ECO:0000256" key="6">
    <source>
        <dbReference type="HAMAP-Rule" id="MF_01454"/>
    </source>
</evidence>
<dbReference type="Pfam" id="PF01018">
    <property type="entry name" value="GTP1_OBG"/>
    <property type="match status" value="1"/>
</dbReference>
<feature type="binding site" evidence="6">
    <location>
        <begin position="278"/>
        <end position="281"/>
    </location>
    <ligand>
        <name>GTP</name>
        <dbReference type="ChEBI" id="CHEBI:37565"/>
    </ligand>
</feature>
<keyword evidence="10" id="KW-1185">Reference proteome</keyword>
<comment type="subunit">
    <text evidence="6">Monomer.</text>
</comment>
<feature type="binding site" evidence="6">
    <location>
        <begin position="166"/>
        <end position="173"/>
    </location>
    <ligand>
        <name>GTP</name>
        <dbReference type="ChEBI" id="CHEBI:37565"/>
    </ligand>
</feature>
<comment type="subcellular location">
    <subcellularLocation>
        <location evidence="6">Cytoplasm</location>
    </subcellularLocation>
</comment>
<feature type="domain" description="OBG-type G" evidence="7">
    <location>
        <begin position="160"/>
        <end position="336"/>
    </location>
</feature>
<dbReference type="Proteomes" id="UP001293791">
    <property type="component" value="Unassembled WGS sequence"/>
</dbReference>
<keyword evidence="6" id="KW-0479">Metal-binding</keyword>
<keyword evidence="2 6" id="KW-0547">Nucleotide-binding</keyword>
<dbReference type="RefSeq" id="WP_322497332.1">
    <property type="nucleotide sequence ID" value="NZ_JARGYT010000006.1"/>
</dbReference>
<dbReference type="InterPro" id="IPR031167">
    <property type="entry name" value="G_OBG"/>
</dbReference>
<name>A0ABU5L6S6_9RICK</name>
<feature type="binding site" evidence="6">
    <location>
        <position position="193"/>
    </location>
    <ligand>
        <name>Mg(2+)</name>
        <dbReference type="ChEBI" id="CHEBI:18420"/>
    </ligand>
</feature>
<feature type="domain" description="Obg" evidence="8">
    <location>
        <begin position="1"/>
        <end position="159"/>
    </location>
</feature>
<keyword evidence="6" id="KW-0963">Cytoplasm</keyword>
<evidence type="ECO:0000256" key="2">
    <source>
        <dbReference type="ARBA" id="ARBA00022741"/>
    </source>
</evidence>
<comment type="cofactor">
    <cofactor evidence="6">
        <name>Mg(2+)</name>
        <dbReference type="ChEBI" id="CHEBI:18420"/>
    </cofactor>
</comment>
<evidence type="ECO:0000256" key="3">
    <source>
        <dbReference type="ARBA" id="ARBA00022801"/>
    </source>
</evidence>
<dbReference type="SUPFAM" id="SSF52540">
    <property type="entry name" value="P-loop containing nucleoside triphosphate hydrolases"/>
    <property type="match status" value="1"/>
</dbReference>
<protein>
    <recommendedName>
        <fullName evidence="6">GTPase Obg</fullName>
        <ecNumber evidence="6">3.6.5.-</ecNumber>
    </recommendedName>
    <alternativeName>
        <fullName evidence="6">GTP-binding protein Obg</fullName>
    </alternativeName>
</protein>
<evidence type="ECO:0000256" key="1">
    <source>
        <dbReference type="ARBA" id="ARBA00007699"/>
    </source>
</evidence>
<dbReference type="CDD" id="cd01898">
    <property type="entry name" value="Obg"/>
    <property type="match status" value="1"/>
</dbReference>
<dbReference type="InterPro" id="IPR036726">
    <property type="entry name" value="GTP1_OBG_dom_sf"/>
</dbReference>
<evidence type="ECO:0000313" key="9">
    <source>
        <dbReference type="EMBL" id="MDZ5761823.1"/>
    </source>
</evidence>
<dbReference type="PANTHER" id="PTHR11702">
    <property type="entry name" value="DEVELOPMENTALLY REGULATED GTP-BINDING PROTEIN-RELATED"/>
    <property type="match status" value="1"/>
</dbReference>
<feature type="binding site" evidence="6">
    <location>
        <begin position="307"/>
        <end position="309"/>
    </location>
    <ligand>
        <name>GTP</name>
        <dbReference type="ChEBI" id="CHEBI:37565"/>
    </ligand>
</feature>
<evidence type="ECO:0000256" key="5">
    <source>
        <dbReference type="ARBA" id="ARBA00023134"/>
    </source>
</evidence>
<dbReference type="PIRSF" id="PIRSF002401">
    <property type="entry name" value="GTP_bd_Obg/CgtA"/>
    <property type="match status" value="1"/>
</dbReference>
<feature type="binding site" evidence="6">
    <location>
        <begin position="212"/>
        <end position="215"/>
    </location>
    <ligand>
        <name>GTP</name>
        <dbReference type="ChEBI" id="CHEBI:37565"/>
    </ligand>
</feature>
<evidence type="ECO:0000313" key="10">
    <source>
        <dbReference type="Proteomes" id="UP001293791"/>
    </source>
</evidence>
<comment type="caution">
    <text evidence="9">The sequence shown here is derived from an EMBL/GenBank/DDBJ whole genome shotgun (WGS) entry which is preliminary data.</text>
</comment>
<dbReference type="Gene3D" id="2.70.210.12">
    <property type="entry name" value="GTP1/OBG domain"/>
    <property type="match status" value="1"/>
</dbReference>
<dbReference type="InterPro" id="IPR014100">
    <property type="entry name" value="GTP-bd_Obg/CgtA"/>
</dbReference>
<sequence length="336" mass="36488">MDFLDEARIYVKAGDGGRGACSFRREKYVEFGGPDGGDGGRGGDVILRVKDGLNTLSEFRYKRQFKAEDGFSGSRKARFGAAGKALFVDVPINTQIFTADEDVMLVDMCAPDDAVVIAKGGGGGLGNIRFKSSTDRAPSTCTKGWLGQEMELLLKLKLFSDIGLLGLPNAGKSTLLSAITRSKTKIGNYPFTTLVPHLGVLKVGYEELVIADLPGLIEKASAGVGLGHRFLKHVERCRLLLHIIDSSQDVVTNYKVVRNEMHLYNEELLRKPELILLNKMDSISSAELELKIAEIRSVANCTVICCSAIDVASAYGIVDHLVRFVENAKLDSISKS</sequence>
<dbReference type="PROSITE" id="PS51883">
    <property type="entry name" value="OBG"/>
    <property type="match status" value="1"/>
</dbReference>
<feature type="binding site" evidence="6">
    <location>
        <position position="173"/>
    </location>
    <ligand>
        <name>Mg(2+)</name>
        <dbReference type="ChEBI" id="CHEBI:18420"/>
    </ligand>
</feature>
<proteinExistence type="inferred from homology"/>
<dbReference type="NCBIfam" id="NF008955">
    <property type="entry name" value="PRK12297.1"/>
    <property type="match status" value="1"/>
</dbReference>
<dbReference type="PRINTS" id="PR00326">
    <property type="entry name" value="GTP1OBG"/>
</dbReference>
<dbReference type="NCBIfam" id="TIGR02729">
    <property type="entry name" value="Obg_CgtA"/>
    <property type="match status" value="1"/>
</dbReference>
<reference evidence="9 10" key="1">
    <citation type="submission" date="2023-02" db="EMBL/GenBank/DDBJ databases">
        <title>Host association and intracellularity evolved multiple times independently in the Rickettsiales.</title>
        <authorList>
            <person name="Castelli M."/>
            <person name="Nardi T."/>
            <person name="Gammuto L."/>
            <person name="Bellinzona G."/>
            <person name="Sabaneyeva E."/>
            <person name="Potekhin A."/>
            <person name="Serra V."/>
            <person name="Petroni G."/>
            <person name="Sassera D."/>
        </authorList>
    </citation>
    <scope>NUCLEOTIDE SEQUENCE [LARGE SCALE GENOMIC DNA]</scope>
    <source>
        <strain evidence="9 10">BOD18</strain>
    </source>
</reference>
<dbReference type="EMBL" id="JARGYT010000006">
    <property type="protein sequence ID" value="MDZ5761823.1"/>
    <property type="molecule type" value="Genomic_DNA"/>
</dbReference>
<feature type="binding site" evidence="6">
    <location>
        <begin position="191"/>
        <end position="195"/>
    </location>
    <ligand>
        <name>GTP</name>
        <dbReference type="ChEBI" id="CHEBI:37565"/>
    </ligand>
</feature>
<dbReference type="NCBIfam" id="NF008956">
    <property type="entry name" value="PRK12299.1"/>
    <property type="match status" value="1"/>
</dbReference>
<keyword evidence="4 6" id="KW-0460">Magnesium</keyword>
<dbReference type="InterPro" id="IPR027417">
    <property type="entry name" value="P-loop_NTPase"/>
</dbReference>
<gene>
    <name evidence="6" type="primary">obg</name>
    <name evidence="9" type="ORF">Cyrtocomes_00181</name>
</gene>
<dbReference type="EC" id="3.6.5.-" evidence="6"/>
<evidence type="ECO:0000259" key="8">
    <source>
        <dbReference type="PROSITE" id="PS51883"/>
    </source>
</evidence>
<evidence type="ECO:0000256" key="4">
    <source>
        <dbReference type="ARBA" id="ARBA00022842"/>
    </source>
</evidence>
<dbReference type="InterPro" id="IPR006169">
    <property type="entry name" value="GTP1_OBG_dom"/>
</dbReference>
<dbReference type="InterPro" id="IPR006073">
    <property type="entry name" value="GTP-bd"/>
</dbReference>
<dbReference type="PANTHER" id="PTHR11702:SF31">
    <property type="entry name" value="MITOCHONDRIAL RIBOSOME-ASSOCIATED GTPASE 2"/>
    <property type="match status" value="1"/>
</dbReference>
<accession>A0ABU5L6S6</accession>
<keyword evidence="5 6" id="KW-0342">GTP-binding</keyword>
<keyword evidence="3 6" id="KW-0378">Hydrolase</keyword>
<evidence type="ECO:0000259" key="7">
    <source>
        <dbReference type="PROSITE" id="PS51710"/>
    </source>
</evidence>
<dbReference type="HAMAP" id="MF_01454">
    <property type="entry name" value="GTPase_Obg"/>
    <property type="match status" value="1"/>
</dbReference>
<dbReference type="InterPro" id="IPR045086">
    <property type="entry name" value="OBG_GTPase"/>
</dbReference>
<dbReference type="Gene3D" id="3.40.50.300">
    <property type="entry name" value="P-loop containing nucleotide triphosphate hydrolases"/>
    <property type="match status" value="1"/>
</dbReference>
<dbReference type="PROSITE" id="PS51710">
    <property type="entry name" value="G_OBG"/>
    <property type="match status" value="1"/>
</dbReference>